<dbReference type="Pfam" id="PF12697">
    <property type="entry name" value="Abhydrolase_6"/>
    <property type="match status" value="1"/>
</dbReference>
<dbReference type="PRINTS" id="PR00111">
    <property type="entry name" value="ABHYDROLASE"/>
</dbReference>
<keyword evidence="5" id="KW-1185">Reference proteome</keyword>
<dbReference type="Gene3D" id="3.40.50.1820">
    <property type="entry name" value="alpha/beta hydrolase"/>
    <property type="match status" value="3"/>
</dbReference>
<reference evidence="4 5" key="1">
    <citation type="submission" date="2020-08" db="EMBL/GenBank/DDBJ databases">
        <title>Genemic of Streptomyces polyaspartic.</title>
        <authorList>
            <person name="Liu W."/>
        </authorList>
    </citation>
    <scope>NUCLEOTIDE SEQUENCE [LARGE SCALE GENOMIC DNA]</scope>
    <source>
        <strain evidence="4 5">TRM66268-LWL</strain>
    </source>
</reference>
<proteinExistence type="predicted"/>
<feature type="domain" description="AB hydrolase-1" evidence="3">
    <location>
        <begin position="302"/>
        <end position="497"/>
    </location>
</feature>
<keyword evidence="1 4" id="KW-0378">Hydrolase</keyword>
<evidence type="ECO:0000256" key="1">
    <source>
        <dbReference type="ARBA" id="ARBA00022801"/>
    </source>
</evidence>
<dbReference type="InterPro" id="IPR050266">
    <property type="entry name" value="AB_hydrolase_sf"/>
</dbReference>
<dbReference type="PANTHER" id="PTHR43798">
    <property type="entry name" value="MONOACYLGLYCEROL LIPASE"/>
    <property type="match status" value="1"/>
</dbReference>
<organism evidence="4 5">
    <name type="scientific">Streptomyces polyasparticus</name>
    <dbReference type="NCBI Taxonomy" id="2767826"/>
    <lineage>
        <taxon>Bacteria</taxon>
        <taxon>Bacillati</taxon>
        <taxon>Actinomycetota</taxon>
        <taxon>Actinomycetes</taxon>
        <taxon>Kitasatosporales</taxon>
        <taxon>Streptomycetaceae</taxon>
        <taxon>Streptomyces</taxon>
    </lineage>
</organism>
<evidence type="ECO:0000259" key="3">
    <source>
        <dbReference type="Pfam" id="PF12697"/>
    </source>
</evidence>
<dbReference type="GO" id="GO:0016787">
    <property type="term" value="F:hydrolase activity"/>
    <property type="evidence" value="ECO:0007669"/>
    <property type="project" value="UniProtKB-KW"/>
</dbReference>
<dbReference type="SUPFAM" id="SSF53474">
    <property type="entry name" value="alpha/beta-Hydrolases"/>
    <property type="match status" value="2"/>
</dbReference>
<gene>
    <name evidence="4" type="ORF">H9Y04_20865</name>
</gene>
<dbReference type="EMBL" id="JACTVJ010000010">
    <property type="protein sequence ID" value="MBC9715006.1"/>
    <property type="molecule type" value="Genomic_DNA"/>
</dbReference>
<evidence type="ECO:0000259" key="2">
    <source>
        <dbReference type="Pfam" id="PF00561"/>
    </source>
</evidence>
<dbReference type="Pfam" id="PF00561">
    <property type="entry name" value="Abhydrolase_1"/>
    <property type="match status" value="1"/>
</dbReference>
<dbReference type="InterPro" id="IPR029058">
    <property type="entry name" value="AB_hydrolase_fold"/>
</dbReference>
<comment type="caution">
    <text evidence="4">The sequence shown here is derived from an EMBL/GenBank/DDBJ whole genome shotgun (WGS) entry which is preliminary data.</text>
</comment>
<evidence type="ECO:0000313" key="5">
    <source>
        <dbReference type="Proteomes" id="UP000642284"/>
    </source>
</evidence>
<dbReference type="Proteomes" id="UP000642284">
    <property type="component" value="Unassembled WGS sequence"/>
</dbReference>
<name>A0ABR7SHK8_9ACTN</name>
<accession>A0ABR7SHK8</accession>
<dbReference type="InterPro" id="IPR000073">
    <property type="entry name" value="AB_hydrolase_1"/>
</dbReference>
<evidence type="ECO:0000313" key="4">
    <source>
        <dbReference type="EMBL" id="MBC9715006.1"/>
    </source>
</evidence>
<feature type="domain" description="AB hydrolase-1" evidence="2">
    <location>
        <begin position="22"/>
        <end position="264"/>
    </location>
</feature>
<dbReference type="RefSeq" id="WP_187815453.1">
    <property type="nucleotide sequence ID" value="NZ_JACTVJ010000010.1"/>
</dbReference>
<sequence>MPTFTAPDGTRLAYRTTGTGEPLLCVPGGAMRASAYFGDLGGLGAHRQLVFLDLRGTGASDVPADPATYRCDRQVADIEALREHLGLDRVDLLAHSAGANLALLYAAAHPARVRRLALITPTLWAVGIRVTPEQRREAALLRGGEPWFDEAWPVFEARLRGEEAEGPFQAFFYGRWDAQAQAHAAESPLQINMEAARLYTSEGAFDPPATRADLSALDAEVLVLSGELDGVPRPQAARELGEVLPAAQFDVQAGAGHFPWLDDPGAFRRTLAAFLDPAVHSARTARGRLAYSVSGPESAPPVVLVHGRGADRRDWTGIAAALATDHRVYAVDLTGHGLSDWPGTYSFAGFRDDLRAFIEDRGLAGATVIGHSMGGAAAWLLAQQRPDLVGRLIIEEAPAMVPLEPRRGPAERPPGELGFDWPVVPDTNRDLNDPDPSWRAAYELITTPTLVIAGGSKSHVPQDQIAAMAARMPDARLVTIEAGHLVHEERPREFLAAVREFGV</sequence>
<protein>
    <submittedName>
        <fullName evidence="4">Alpha/beta fold hydrolase</fullName>
    </submittedName>
</protein>
<dbReference type="PANTHER" id="PTHR43798:SF31">
    <property type="entry name" value="AB HYDROLASE SUPERFAMILY PROTEIN YCLE"/>
    <property type="match status" value="1"/>
</dbReference>